<organism evidence="15 16">
    <name type="scientific">Rhodobacter aestuarii</name>
    <dbReference type="NCBI Taxonomy" id="453582"/>
    <lineage>
        <taxon>Bacteria</taxon>
        <taxon>Pseudomonadati</taxon>
        <taxon>Pseudomonadota</taxon>
        <taxon>Alphaproteobacteria</taxon>
        <taxon>Rhodobacterales</taxon>
        <taxon>Rhodobacter group</taxon>
        <taxon>Rhodobacter</taxon>
    </lineage>
</organism>
<keyword evidence="6 13" id="KW-0812">Transmembrane</keyword>
<keyword evidence="4" id="KW-0597">Phosphoprotein</keyword>
<keyword evidence="16" id="KW-1185">Reference proteome</keyword>
<evidence type="ECO:0000256" key="13">
    <source>
        <dbReference type="SAM" id="Phobius"/>
    </source>
</evidence>
<dbReference type="EMBL" id="FTOG01000008">
    <property type="protein sequence ID" value="SIT00369.1"/>
    <property type="molecule type" value="Genomic_DNA"/>
</dbReference>
<dbReference type="GO" id="GO:0005524">
    <property type="term" value="F:ATP binding"/>
    <property type="evidence" value="ECO:0007669"/>
    <property type="project" value="UniProtKB-KW"/>
</dbReference>
<feature type="transmembrane region" description="Helical" evidence="13">
    <location>
        <begin position="127"/>
        <end position="147"/>
    </location>
</feature>
<dbReference type="InterPro" id="IPR005467">
    <property type="entry name" value="His_kinase_dom"/>
</dbReference>
<dbReference type="Gene3D" id="3.30.565.10">
    <property type="entry name" value="Histidine kinase-like ATPase, C-terminal domain"/>
    <property type="match status" value="1"/>
</dbReference>
<dbReference type="PANTHER" id="PTHR41523:SF8">
    <property type="entry name" value="ETHYLENE RESPONSE SENSOR PROTEIN"/>
    <property type="match status" value="1"/>
</dbReference>
<dbReference type="InterPro" id="IPR025201">
    <property type="entry name" value="KdpD_TM"/>
</dbReference>
<dbReference type="SMART" id="SM00387">
    <property type="entry name" value="HATPase_c"/>
    <property type="match status" value="1"/>
</dbReference>
<evidence type="ECO:0000259" key="14">
    <source>
        <dbReference type="PROSITE" id="PS50109"/>
    </source>
</evidence>
<dbReference type="Pfam" id="PF07568">
    <property type="entry name" value="HisKA_2"/>
    <property type="match status" value="1"/>
</dbReference>
<proteinExistence type="predicted"/>
<comment type="subcellular location">
    <subcellularLocation>
        <location evidence="2">Membrane</location>
        <topology evidence="2">Multi-pass membrane protein</topology>
    </subcellularLocation>
</comment>
<accession>A0A1N7NQ59</accession>
<evidence type="ECO:0000256" key="9">
    <source>
        <dbReference type="ARBA" id="ARBA00022840"/>
    </source>
</evidence>
<evidence type="ECO:0000256" key="7">
    <source>
        <dbReference type="ARBA" id="ARBA00022741"/>
    </source>
</evidence>
<evidence type="ECO:0000313" key="15">
    <source>
        <dbReference type="EMBL" id="SIT00369.1"/>
    </source>
</evidence>
<evidence type="ECO:0000256" key="5">
    <source>
        <dbReference type="ARBA" id="ARBA00022679"/>
    </source>
</evidence>
<dbReference type="Gene3D" id="1.20.120.620">
    <property type="entry name" value="Backbone structure of the membrane domain of e. Coli histidine kinase receptor kdpd"/>
    <property type="match status" value="1"/>
</dbReference>
<feature type="transmembrane region" description="Helical" evidence="13">
    <location>
        <begin position="103"/>
        <end position="121"/>
    </location>
</feature>
<dbReference type="GO" id="GO:0004673">
    <property type="term" value="F:protein histidine kinase activity"/>
    <property type="evidence" value="ECO:0007669"/>
    <property type="project" value="UniProtKB-EC"/>
</dbReference>
<feature type="transmembrane region" description="Helical" evidence="13">
    <location>
        <begin position="52"/>
        <end position="72"/>
    </location>
</feature>
<dbReference type="Pfam" id="PF02518">
    <property type="entry name" value="HATPase_c"/>
    <property type="match status" value="1"/>
</dbReference>
<evidence type="ECO:0000256" key="1">
    <source>
        <dbReference type="ARBA" id="ARBA00000085"/>
    </source>
</evidence>
<sequence>MQSRLSQLCEIAKNSVYNTGVWPSDGVSTPPYKDRKPMRLLRSLTVSPHGPLLEWGASAAVFALALGTRFWIVPHLPQGYPFLTFFPAVFLTGFFLSTRAGIAMAVACGMAAWFFFVGPAASFSLGLHGIVPMLFYVFITGTELLVIEMMRLALHKLEDERGDWARQAKQNTLMFHELQHRVSNNLQVIGSILRMEERKARDEVAKKALNTAAARLGVIATLQRQLHDPRRQVTEIGALMQGALPEIVAAANLSDRVRLHYDLQDLQVPAEQATPVALIVVEMVSNALEHALRGATGRITVSLSTRRTPRASGDLGTIVIADDGVGLPPGFDPAASKSLGLRLARQFAAQLEGELTFGPRQGGGTEVRLRFPIKPITQAE</sequence>
<keyword evidence="12 13" id="KW-0472">Membrane</keyword>
<dbReference type="PROSITE" id="PS50109">
    <property type="entry name" value="HIS_KIN"/>
    <property type="match status" value="1"/>
</dbReference>
<evidence type="ECO:0000256" key="6">
    <source>
        <dbReference type="ARBA" id="ARBA00022692"/>
    </source>
</evidence>
<dbReference type="SUPFAM" id="SSF55874">
    <property type="entry name" value="ATPase domain of HSP90 chaperone/DNA topoisomerase II/histidine kinase"/>
    <property type="match status" value="1"/>
</dbReference>
<dbReference type="Proteomes" id="UP000186221">
    <property type="component" value="Unassembled WGS sequence"/>
</dbReference>
<reference evidence="16" key="1">
    <citation type="submission" date="2017-01" db="EMBL/GenBank/DDBJ databases">
        <authorList>
            <person name="Varghese N."/>
            <person name="Submissions S."/>
        </authorList>
    </citation>
    <scope>NUCLEOTIDE SEQUENCE [LARGE SCALE GENOMIC DNA]</scope>
    <source>
        <strain evidence="16">DSM 19945</strain>
    </source>
</reference>
<dbReference type="STRING" id="453582.SAMN05421580_10867"/>
<keyword evidence="7" id="KW-0547">Nucleotide-binding</keyword>
<evidence type="ECO:0000313" key="16">
    <source>
        <dbReference type="Proteomes" id="UP000186221"/>
    </source>
</evidence>
<keyword evidence="9" id="KW-0067">ATP-binding</keyword>
<keyword evidence="11" id="KW-0902">Two-component regulatory system</keyword>
<keyword evidence="10 13" id="KW-1133">Transmembrane helix</keyword>
<name>A0A1N7NQ59_9RHOB</name>
<evidence type="ECO:0000256" key="10">
    <source>
        <dbReference type="ARBA" id="ARBA00022989"/>
    </source>
</evidence>
<dbReference type="AlphaFoldDB" id="A0A1N7NQ59"/>
<evidence type="ECO:0000256" key="11">
    <source>
        <dbReference type="ARBA" id="ARBA00023012"/>
    </source>
</evidence>
<evidence type="ECO:0000256" key="3">
    <source>
        <dbReference type="ARBA" id="ARBA00012438"/>
    </source>
</evidence>
<dbReference type="InterPro" id="IPR038318">
    <property type="entry name" value="KdpD_sf"/>
</dbReference>
<gene>
    <name evidence="15" type="ORF">SAMN05421580_10867</name>
</gene>
<evidence type="ECO:0000256" key="4">
    <source>
        <dbReference type="ARBA" id="ARBA00022553"/>
    </source>
</evidence>
<dbReference type="PANTHER" id="PTHR41523">
    <property type="entry name" value="TWO-COMPONENT SYSTEM SENSOR PROTEIN"/>
    <property type="match status" value="1"/>
</dbReference>
<evidence type="ECO:0000256" key="12">
    <source>
        <dbReference type="ARBA" id="ARBA00023136"/>
    </source>
</evidence>
<dbReference type="EC" id="2.7.13.3" evidence="3"/>
<keyword evidence="5" id="KW-0808">Transferase</keyword>
<dbReference type="Pfam" id="PF13493">
    <property type="entry name" value="DUF4118"/>
    <property type="match status" value="1"/>
</dbReference>
<protein>
    <recommendedName>
        <fullName evidence="3">histidine kinase</fullName>
        <ecNumber evidence="3">2.7.13.3</ecNumber>
    </recommendedName>
</protein>
<evidence type="ECO:0000256" key="2">
    <source>
        <dbReference type="ARBA" id="ARBA00004141"/>
    </source>
</evidence>
<keyword evidence="8 15" id="KW-0418">Kinase</keyword>
<feature type="domain" description="Histidine kinase" evidence="14">
    <location>
        <begin position="177"/>
        <end position="375"/>
    </location>
</feature>
<evidence type="ECO:0000256" key="8">
    <source>
        <dbReference type="ARBA" id="ARBA00022777"/>
    </source>
</evidence>
<comment type="catalytic activity">
    <reaction evidence="1">
        <text>ATP + protein L-histidine = ADP + protein N-phospho-L-histidine.</text>
        <dbReference type="EC" id="2.7.13.3"/>
    </reaction>
</comment>
<dbReference type="InterPro" id="IPR011495">
    <property type="entry name" value="Sig_transdc_His_kin_sub2_dim/P"/>
</dbReference>
<dbReference type="InterPro" id="IPR003594">
    <property type="entry name" value="HATPase_dom"/>
</dbReference>
<dbReference type="InterPro" id="IPR036890">
    <property type="entry name" value="HATPase_C_sf"/>
</dbReference>